<protein>
    <submittedName>
        <fullName evidence="1">Uncharacterized protein</fullName>
    </submittedName>
</protein>
<reference evidence="1" key="1">
    <citation type="submission" date="2019-08" db="EMBL/GenBank/DDBJ databases">
        <authorList>
            <person name="Kucharzyk K."/>
            <person name="Murdoch R.W."/>
            <person name="Higgins S."/>
            <person name="Loffler F."/>
        </authorList>
    </citation>
    <scope>NUCLEOTIDE SEQUENCE</scope>
</reference>
<gene>
    <name evidence="1" type="ORF">SDC9_101875</name>
</gene>
<evidence type="ECO:0000313" key="1">
    <source>
        <dbReference type="EMBL" id="MPM55090.1"/>
    </source>
</evidence>
<proteinExistence type="predicted"/>
<name>A0A645APS2_9ZZZZ</name>
<dbReference type="AlphaFoldDB" id="A0A645APS2"/>
<comment type="caution">
    <text evidence="1">The sequence shown here is derived from an EMBL/GenBank/DDBJ whole genome shotgun (WGS) entry which is preliminary data.</text>
</comment>
<dbReference type="EMBL" id="VSSQ01015110">
    <property type="protein sequence ID" value="MPM55090.1"/>
    <property type="molecule type" value="Genomic_DNA"/>
</dbReference>
<accession>A0A645APS2</accession>
<sequence>MSRGIPVIYGRYDLFAYFWRRELTKFSKSIELVIFKRLGREEEQGSGGIILYHLLQNGEHVAETFTACCTGADHYMLAVMNTFNGLSLM</sequence>
<organism evidence="1">
    <name type="scientific">bioreactor metagenome</name>
    <dbReference type="NCBI Taxonomy" id="1076179"/>
    <lineage>
        <taxon>unclassified sequences</taxon>
        <taxon>metagenomes</taxon>
        <taxon>ecological metagenomes</taxon>
    </lineage>
</organism>